<feature type="transmembrane region" description="Helical" evidence="7">
    <location>
        <begin position="159"/>
        <end position="180"/>
    </location>
</feature>
<organism evidence="9 10">
    <name type="scientific">Acinetobacter johnsonii SH046</name>
    <dbReference type="NCBI Taxonomy" id="575586"/>
    <lineage>
        <taxon>Bacteria</taxon>
        <taxon>Pseudomonadati</taxon>
        <taxon>Pseudomonadota</taxon>
        <taxon>Gammaproteobacteria</taxon>
        <taxon>Moraxellales</taxon>
        <taxon>Moraxellaceae</taxon>
        <taxon>Acinetobacter</taxon>
    </lineage>
</organism>
<sequence length="184" mass="20652">MTMIDFFLHLEQLLPVLLAEYGLWIYAILFLIIFAETGFVFMFFLPGDSLLIAIGALCSSSDLIHIHTMGILMMIAAVLGYIVNYYTGQKLGFKFAHQHSRWLKPEYMMKTNQYFLKHGGKTILVARFIPFVRSFAPFAAGAGHMSLATFMWYNVTGGLIWIGSLLAIGYGVGNTLSFMVDVLV</sequence>
<evidence type="ECO:0000256" key="2">
    <source>
        <dbReference type="ARBA" id="ARBA00010792"/>
    </source>
</evidence>
<dbReference type="InterPro" id="IPR032816">
    <property type="entry name" value="VTT_dom"/>
</dbReference>
<feature type="transmembrane region" description="Helical" evidence="7">
    <location>
        <begin position="21"/>
        <end position="44"/>
    </location>
</feature>
<keyword evidence="4 7" id="KW-0812">Transmembrane</keyword>
<protein>
    <submittedName>
        <fullName evidence="9">SNARE-like domain protein</fullName>
    </submittedName>
</protein>
<dbReference type="PANTHER" id="PTHR30353">
    <property type="entry name" value="INNER MEMBRANE PROTEIN DEDA-RELATED"/>
    <property type="match status" value="1"/>
</dbReference>
<comment type="subcellular location">
    <subcellularLocation>
        <location evidence="1 7">Cell membrane</location>
        <topology evidence="1 7">Multi-pass membrane protein</topology>
    </subcellularLocation>
</comment>
<evidence type="ECO:0000259" key="8">
    <source>
        <dbReference type="Pfam" id="PF09335"/>
    </source>
</evidence>
<feature type="transmembrane region" description="Helical" evidence="7">
    <location>
        <begin position="64"/>
        <end position="86"/>
    </location>
</feature>
<gene>
    <name evidence="9" type="ORF">HMPREF0016_01982</name>
</gene>
<proteinExistence type="inferred from homology"/>
<dbReference type="AlphaFoldDB" id="D0SDQ9"/>
<evidence type="ECO:0000256" key="3">
    <source>
        <dbReference type="ARBA" id="ARBA00022475"/>
    </source>
</evidence>
<dbReference type="eggNOG" id="COG0586">
    <property type="taxonomic scope" value="Bacteria"/>
</dbReference>
<dbReference type="PANTHER" id="PTHR30353:SF0">
    <property type="entry name" value="TRANSMEMBRANE PROTEIN"/>
    <property type="match status" value="1"/>
</dbReference>
<comment type="similarity">
    <text evidence="2 7">Belongs to the DedA family.</text>
</comment>
<evidence type="ECO:0000313" key="9">
    <source>
        <dbReference type="EMBL" id="EEY96264.1"/>
    </source>
</evidence>
<evidence type="ECO:0000313" key="10">
    <source>
        <dbReference type="Proteomes" id="UP000012047"/>
    </source>
</evidence>
<dbReference type="Proteomes" id="UP000012047">
    <property type="component" value="Unassembled WGS sequence"/>
</dbReference>
<evidence type="ECO:0000256" key="6">
    <source>
        <dbReference type="ARBA" id="ARBA00023136"/>
    </source>
</evidence>
<dbReference type="Pfam" id="PF09335">
    <property type="entry name" value="VTT_dom"/>
    <property type="match status" value="1"/>
</dbReference>
<dbReference type="GO" id="GO:0005886">
    <property type="term" value="C:plasma membrane"/>
    <property type="evidence" value="ECO:0007669"/>
    <property type="project" value="UniProtKB-SubCell"/>
</dbReference>
<keyword evidence="6 7" id="KW-0472">Membrane</keyword>
<feature type="transmembrane region" description="Helical" evidence="7">
    <location>
        <begin position="131"/>
        <end position="153"/>
    </location>
</feature>
<keyword evidence="3 7" id="KW-1003">Cell membrane</keyword>
<feature type="domain" description="VTT" evidence="8">
    <location>
        <begin position="45"/>
        <end position="170"/>
    </location>
</feature>
<evidence type="ECO:0000256" key="5">
    <source>
        <dbReference type="ARBA" id="ARBA00022989"/>
    </source>
</evidence>
<dbReference type="InterPro" id="IPR032818">
    <property type="entry name" value="DedA-like"/>
</dbReference>
<reference evidence="10" key="1">
    <citation type="journal article" date="2012" name="PLoS ONE">
        <title>The success of Acinetobacter species; genetic, metabolic and virulence attributes.</title>
        <authorList>
            <person name="Peleg A.Y."/>
            <person name="de Breij A."/>
            <person name="Adams M.D."/>
            <person name="Cerqueira G.M."/>
            <person name="Mocali S."/>
            <person name="Galardini M."/>
            <person name="Nibbering P.H."/>
            <person name="Earl A.M."/>
            <person name="Ward D.V."/>
            <person name="Paterson D.L."/>
            <person name="Seifert H."/>
            <person name="Dijkshoorn L."/>
        </authorList>
    </citation>
    <scope>NUCLEOTIDE SEQUENCE [LARGE SCALE GENOMIC DNA]</scope>
    <source>
        <strain evidence="10">SH046</strain>
    </source>
</reference>
<dbReference type="HOGENOM" id="CLU_044208_6_1_6"/>
<evidence type="ECO:0000256" key="1">
    <source>
        <dbReference type="ARBA" id="ARBA00004651"/>
    </source>
</evidence>
<accession>D0SDQ9</accession>
<name>D0SDQ9_ACIJO</name>
<keyword evidence="5 7" id="KW-1133">Transmembrane helix</keyword>
<evidence type="ECO:0000256" key="7">
    <source>
        <dbReference type="RuleBase" id="RU367016"/>
    </source>
</evidence>
<dbReference type="EMBL" id="GG704966">
    <property type="protein sequence ID" value="EEY96264.1"/>
    <property type="molecule type" value="Genomic_DNA"/>
</dbReference>
<evidence type="ECO:0000256" key="4">
    <source>
        <dbReference type="ARBA" id="ARBA00022692"/>
    </source>
</evidence>